<dbReference type="PANTHER" id="PTHR33295:SF7">
    <property type="entry name" value="ATPASE"/>
    <property type="match status" value="1"/>
</dbReference>
<evidence type="ECO:0000313" key="3">
    <source>
        <dbReference type="EMBL" id="RLT72498.1"/>
    </source>
</evidence>
<organism evidence="3 4">
    <name type="scientific">Parabacteroides distasonis</name>
    <dbReference type="NCBI Taxonomy" id="823"/>
    <lineage>
        <taxon>Bacteria</taxon>
        <taxon>Pseudomonadati</taxon>
        <taxon>Bacteroidota</taxon>
        <taxon>Bacteroidia</taxon>
        <taxon>Bacteroidales</taxon>
        <taxon>Tannerellaceae</taxon>
        <taxon>Parabacteroides</taxon>
    </lineage>
</organism>
<reference evidence="3 4" key="1">
    <citation type="submission" date="2018-09" db="EMBL/GenBank/DDBJ databases">
        <title>Murine metabolic-syndrome-specific gut microbial biobank.</title>
        <authorList>
            <person name="Liu C."/>
        </authorList>
    </citation>
    <scope>NUCLEOTIDE SEQUENCE [LARGE SCALE GENOMIC DNA]</scope>
    <source>
        <strain evidence="3 4">8-P5</strain>
    </source>
</reference>
<proteinExistence type="predicted"/>
<sequence length="456" mass="53553">MRRKIYNKLLEWKKDHKGDTALLIEGARRIGKSYIVEEFARKEYTSYILVDFSKVNPQVMEFFNLYLDDLDMLFMNLELYFRQKLTPRQTKDEEARSLVIFDEVQFCPRARAAIKHLVADRRYDYIETGSLISIKKNVKDIMLPSEEHAIEMFPMDFEEFLWAMGDEMLMPYIRMRFDKRLPMEAFHRRAMDYFRQYLIVGGMPQAVAKYVETRDFEKVDEVKRDILALYRNDIHKYADNQETKVAAIFEEIPGQLQKHEKKFVLSALQSEARMRDYSQAFFWLSDAKIINCCYNSTEPSIGLKLNEERTTLKCYMGDTGLLISHAFDERGIVSADLYRKLMFDKLEVNEGMLVENIVAQMLRAAGHKLYFFSNSSRTSADDRMEIDFLIAKPVTTSRHNISPIEVKSGQRYTLNSLRKCIAKYSSQLSTPYVLHDKDVKTEDGIVYLPLYMTPLL</sequence>
<dbReference type="InterPro" id="IPR027417">
    <property type="entry name" value="P-loop_NTPase"/>
</dbReference>
<evidence type="ECO:0000259" key="2">
    <source>
        <dbReference type="Pfam" id="PF13635"/>
    </source>
</evidence>
<dbReference type="InterPro" id="IPR041682">
    <property type="entry name" value="AAA_14"/>
</dbReference>
<feature type="domain" description="AAA" evidence="1">
    <location>
        <begin position="20"/>
        <end position="161"/>
    </location>
</feature>
<dbReference type="Pfam" id="PF13173">
    <property type="entry name" value="AAA_14"/>
    <property type="match status" value="1"/>
</dbReference>
<dbReference type="Proteomes" id="UP000278164">
    <property type="component" value="Unassembled WGS sequence"/>
</dbReference>
<evidence type="ECO:0000259" key="1">
    <source>
        <dbReference type="Pfam" id="PF13173"/>
    </source>
</evidence>
<dbReference type="EMBL" id="RAYI01000035">
    <property type="protein sequence ID" value="RLT72498.1"/>
    <property type="molecule type" value="Genomic_DNA"/>
</dbReference>
<dbReference type="RefSeq" id="WP_121736957.1">
    <property type="nucleotide sequence ID" value="NZ_QXXG01000002.1"/>
</dbReference>
<comment type="caution">
    <text evidence="3">The sequence shown here is derived from an EMBL/GenBank/DDBJ whole genome shotgun (WGS) entry which is preliminary data.</text>
</comment>
<feature type="domain" description="DUF4143" evidence="2">
    <location>
        <begin position="232"/>
        <end position="409"/>
    </location>
</feature>
<accession>A0A3L7ZL88</accession>
<name>A0A3L7ZL88_PARDI</name>
<dbReference type="Pfam" id="PF13635">
    <property type="entry name" value="DUF4143"/>
    <property type="match status" value="1"/>
</dbReference>
<dbReference type="InterPro" id="IPR025420">
    <property type="entry name" value="DUF4143"/>
</dbReference>
<dbReference type="OrthoDB" id="9801840at2"/>
<dbReference type="SUPFAM" id="SSF52540">
    <property type="entry name" value="P-loop containing nucleoside triphosphate hydrolases"/>
    <property type="match status" value="1"/>
</dbReference>
<evidence type="ECO:0000313" key="4">
    <source>
        <dbReference type="Proteomes" id="UP000278164"/>
    </source>
</evidence>
<dbReference type="PANTHER" id="PTHR33295">
    <property type="entry name" value="ATPASE"/>
    <property type="match status" value="1"/>
</dbReference>
<protein>
    <submittedName>
        <fullName evidence="3">DUF4143 domain-containing protein</fullName>
    </submittedName>
</protein>
<gene>
    <name evidence="3" type="ORF">D7V78_15470</name>
</gene>
<dbReference type="AlphaFoldDB" id="A0A3L7ZL88"/>